<dbReference type="EMBL" id="LIZY01000120">
    <property type="protein sequence ID" value="KPJ62340.1"/>
    <property type="molecule type" value="Genomic_DNA"/>
</dbReference>
<protein>
    <recommendedName>
        <fullName evidence="4">SnoaL-like domain-containing protein</fullName>
    </recommendedName>
</protein>
<evidence type="ECO:0000313" key="3">
    <source>
        <dbReference type="Proteomes" id="UP000052020"/>
    </source>
</evidence>
<name>A0A0S7XJ05_9BACT</name>
<keyword evidence="1" id="KW-1133">Transmembrane helix</keyword>
<reference evidence="2 3" key="1">
    <citation type="journal article" date="2015" name="Microbiome">
        <title>Genomic resolution of linkages in carbon, nitrogen, and sulfur cycling among widespread estuary sediment bacteria.</title>
        <authorList>
            <person name="Baker B.J."/>
            <person name="Lazar C.S."/>
            <person name="Teske A.P."/>
            <person name="Dick G.J."/>
        </authorList>
    </citation>
    <scope>NUCLEOTIDE SEQUENCE [LARGE SCALE GENOMIC DNA]</scope>
    <source>
        <strain evidence="2">DG_56</strain>
    </source>
</reference>
<evidence type="ECO:0008006" key="4">
    <source>
        <dbReference type="Google" id="ProtNLM"/>
    </source>
</evidence>
<feature type="transmembrane region" description="Helical" evidence="1">
    <location>
        <begin position="6"/>
        <end position="25"/>
    </location>
</feature>
<evidence type="ECO:0000313" key="2">
    <source>
        <dbReference type="EMBL" id="KPJ62340.1"/>
    </source>
</evidence>
<keyword evidence="1" id="KW-0812">Transmembrane</keyword>
<comment type="caution">
    <text evidence="2">The sequence shown here is derived from an EMBL/GenBank/DDBJ whole genome shotgun (WGS) entry which is preliminary data.</text>
</comment>
<dbReference type="Gene3D" id="3.10.450.50">
    <property type="match status" value="1"/>
</dbReference>
<dbReference type="SUPFAM" id="SSF54427">
    <property type="entry name" value="NTF2-like"/>
    <property type="match status" value="1"/>
</dbReference>
<evidence type="ECO:0000256" key="1">
    <source>
        <dbReference type="SAM" id="Phobius"/>
    </source>
</evidence>
<proteinExistence type="predicted"/>
<organism evidence="2 3">
    <name type="scientific">candidate division KD3-62 bacterium DG_56</name>
    <dbReference type="NCBI Taxonomy" id="1704032"/>
    <lineage>
        <taxon>Bacteria</taxon>
        <taxon>candidate division KD3-62</taxon>
    </lineage>
</organism>
<dbReference type="InterPro" id="IPR032710">
    <property type="entry name" value="NTF2-like_dom_sf"/>
</dbReference>
<accession>A0A0S7XJ05</accession>
<dbReference type="Proteomes" id="UP000052020">
    <property type="component" value="Unassembled WGS sequence"/>
</dbReference>
<keyword evidence="1" id="KW-0472">Membrane</keyword>
<sequence length="157" mass="17356">MTWQLRTIVITLAAVAAAIAGYGIFRPRLSDQEKIVATLREAAGAAESKDIGALMQHVSDEYQDAAGLTKPVLRILGWHAKDIEGNIQVTMARPTVTVNDDRAEARADVSVRVVDSSGPHQLFRGTPCFGLRKEKRGRWRVIDSEGWQQELEVEQGF</sequence>
<dbReference type="AlphaFoldDB" id="A0A0S7XJ05"/>
<gene>
    <name evidence="2" type="ORF">AMK68_05050</name>
</gene>
<dbReference type="PATRIC" id="fig|1704032.3.peg.912"/>